<dbReference type="InterPro" id="IPR013437">
    <property type="entry name" value="FtsW"/>
</dbReference>
<dbReference type="AlphaFoldDB" id="A0A8J3GPB5"/>
<name>A0A8J3GPB5_9MICO</name>
<reference evidence="23" key="1">
    <citation type="journal article" date="2014" name="Int. J. Syst. Evol. Microbiol.">
        <title>Complete genome sequence of Corynebacterium casei LMG S-19264T (=DSM 44701T), isolated from a smear-ripened cheese.</title>
        <authorList>
            <consortium name="US DOE Joint Genome Institute (JGI-PGF)"/>
            <person name="Walter F."/>
            <person name="Albersmeier A."/>
            <person name="Kalinowski J."/>
            <person name="Ruckert C."/>
        </authorList>
    </citation>
    <scope>NUCLEOTIDE SEQUENCE</scope>
    <source>
        <strain evidence="23">CGMCC 1.16548</strain>
    </source>
</reference>
<dbReference type="GO" id="GO:0015648">
    <property type="term" value="F:lipid-linked peptidoglycan transporter activity"/>
    <property type="evidence" value="ECO:0007669"/>
    <property type="project" value="TreeGrafter"/>
</dbReference>
<feature type="transmembrane region" description="Helical" evidence="22">
    <location>
        <begin position="351"/>
        <end position="373"/>
    </location>
</feature>
<dbReference type="NCBIfam" id="TIGR02614">
    <property type="entry name" value="ftsW"/>
    <property type="match status" value="1"/>
</dbReference>
<dbReference type="RefSeq" id="WP_229841878.1">
    <property type="nucleotide sequence ID" value="NZ_BNAI01000001.1"/>
</dbReference>
<keyword evidence="8" id="KW-0133">Cell shape</keyword>
<keyword evidence="3" id="KW-1003">Cell membrane</keyword>
<dbReference type="GO" id="GO:0032153">
    <property type="term" value="C:cell division site"/>
    <property type="evidence" value="ECO:0007669"/>
    <property type="project" value="TreeGrafter"/>
</dbReference>
<feature type="transmembrane region" description="Helical" evidence="22">
    <location>
        <begin position="84"/>
        <end position="101"/>
    </location>
</feature>
<evidence type="ECO:0000256" key="11">
    <source>
        <dbReference type="ARBA" id="ARBA00023136"/>
    </source>
</evidence>
<feature type="transmembrane region" description="Helical" evidence="22">
    <location>
        <begin position="152"/>
        <end position="169"/>
    </location>
</feature>
<keyword evidence="24" id="KW-1185">Reference proteome</keyword>
<evidence type="ECO:0000256" key="2">
    <source>
        <dbReference type="ARBA" id="ARBA00004752"/>
    </source>
</evidence>
<reference evidence="23" key="2">
    <citation type="submission" date="2020-09" db="EMBL/GenBank/DDBJ databases">
        <authorList>
            <person name="Sun Q."/>
            <person name="Zhou Y."/>
        </authorList>
    </citation>
    <scope>NUCLEOTIDE SEQUENCE</scope>
    <source>
        <strain evidence="23">CGMCC 1.16548</strain>
    </source>
</reference>
<dbReference type="InterPro" id="IPR001182">
    <property type="entry name" value="FtsW/RodA"/>
</dbReference>
<organism evidence="23 24">
    <name type="scientific">Pseudolysinimonas yzui</name>
    <dbReference type="NCBI Taxonomy" id="2708254"/>
    <lineage>
        <taxon>Bacteria</taxon>
        <taxon>Bacillati</taxon>
        <taxon>Actinomycetota</taxon>
        <taxon>Actinomycetes</taxon>
        <taxon>Micrococcales</taxon>
        <taxon>Microbacteriaceae</taxon>
        <taxon>Pseudolysinimonas</taxon>
    </lineage>
</organism>
<evidence type="ECO:0000313" key="23">
    <source>
        <dbReference type="EMBL" id="GHF10132.1"/>
    </source>
</evidence>
<evidence type="ECO:0000256" key="5">
    <source>
        <dbReference type="ARBA" id="ARBA00022676"/>
    </source>
</evidence>
<keyword evidence="4" id="KW-0132">Cell division</keyword>
<evidence type="ECO:0000256" key="13">
    <source>
        <dbReference type="ARBA" id="ARBA00023316"/>
    </source>
</evidence>
<dbReference type="InterPro" id="IPR018365">
    <property type="entry name" value="Cell_cycle_FtsW-rel_CS"/>
</dbReference>
<keyword evidence="12" id="KW-0131">Cell cycle</keyword>
<keyword evidence="11 22" id="KW-0472">Membrane</keyword>
<evidence type="ECO:0000256" key="8">
    <source>
        <dbReference type="ARBA" id="ARBA00022960"/>
    </source>
</evidence>
<keyword evidence="7 22" id="KW-0812">Transmembrane</keyword>
<evidence type="ECO:0000256" key="4">
    <source>
        <dbReference type="ARBA" id="ARBA00022618"/>
    </source>
</evidence>
<evidence type="ECO:0000256" key="21">
    <source>
        <dbReference type="ARBA" id="ARBA00049966"/>
    </source>
</evidence>
<sequence length="394" mass="42179">MPTAIVAVRKLFAAETPEFFLLLGTTLFLLVFGLVMVLSSSAIESRIDDGDFFARAARQGLYAVIGLPLLLLASRAPLSFWKRWAGWAVILGVALQMLVFTDLGYETGGNRGWLDFGSFTAQPSELIKLALVIWLPWILVKKSALLEEWRHVLVPIGPIVAVCVGLVLLGNDLGSASIIILLALGTLFFAGVRLRHLAAAVAVIAVLAAGVATLSLSRRDRIDAWLSGCVDPDLLGNECWQTVHGWEALAHGGVFGVGLGNSAGKWSWIPEADNDFIFAIIGEELGLVGCLLVLALFVLLAICFVRIIRIARDPFAKIATAAVMTWILGQAFVNIAVVLGILPVLGVPLPLVSAGGSALLTTMVAIGIVLSFARHRPHSLADDVPVVRSNRMIR</sequence>
<dbReference type="PANTHER" id="PTHR30474">
    <property type="entry name" value="CELL CYCLE PROTEIN"/>
    <property type="match status" value="1"/>
</dbReference>
<dbReference type="GO" id="GO:0008360">
    <property type="term" value="P:regulation of cell shape"/>
    <property type="evidence" value="ECO:0007669"/>
    <property type="project" value="UniProtKB-KW"/>
</dbReference>
<keyword evidence="5" id="KW-0328">Glycosyltransferase</keyword>
<feature type="transmembrane region" description="Helical" evidence="22">
    <location>
        <begin position="19"/>
        <end position="40"/>
    </location>
</feature>
<evidence type="ECO:0000256" key="20">
    <source>
        <dbReference type="ARBA" id="ARBA00049902"/>
    </source>
</evidence>
<evidence type="ECO:0000256" key="3">
    <source>
        <dbReference type="ARBA" id="ARBA00022475"/>
    </source>
</evidence>
<keyword evidence="9" id="KW-0573">Peptidoglycan synthesis</keyword>
<feature type="transmembrane region" description="Helical" evidence="22">
    <location>
        <begin position="197"/>
        <end position="216"/>
    </location>
</feature>
<comment type="catalytic activity">
    <reaction evidence="20">
        <text>[GlcNAc-(1-&gt;4)-Mur2Ac(oyl-L-Ala-gamma-D-Glu-L-Lys-D-Ala-D-Ala)](n)-di-trans,octa-cis-undecaprenyl diphosphate + beta-D-GlcNAc-(1-&gt;4)-Mur2Ac(oyl-L-Ala-gamma-D-Glu-L-Lys-D-Ala-D-Ala)-di-trans,octa-cis-undecaprenyl diphosphate = [GlcNAc-(1-&gt;4)-Mur2Ac(oyl-L-Ala-gamma-D-Glu-L-Lys-D-Ala-D-Ala)](n+1)-di-trans,octa-cis-undecaprenyl diphosphate + di-trans,octa-cis-undecaprenyl diphosphate + H(+)</text>
        <dbReference type="Rhea" id="RHEA:23708"/>
        <dbReference type="Rhea" id="RHEA-COMP:9602"/>
        <dbReference type="Rhea" id="RHEA-COMP:9603"/>
        <dbReference type="ChEBI" id="CHEBI:15378"/>
        <dbReference type="ChEBI" id="CHEBI:58405"/>
        <dbReference type="ChEBI" id="CHEBI:60033"/>
        <dbReference type="ChEBI" id="CHEBI:78435"/>
        <dbReference type="EC" id="2.4.99.28"/>
    </reaction>
</comment>
<evidence type="ECO:0000256" key="17">
    <source>
        <dbReference type="ARBA" id="ARBA00041185"/>
    </source>
</evidence>
<dbReference type="EMBL" id="BNAI01000001">
    <property type="protein sequence ID" value="GHF10132.1"/>
    <property type="molecule type" value="Genomic_DNA"/>
</dbReference>
<feature type="transmembrane region" description="Helical" evidence="22">
    <location>
        <begin position="285"/>
        <end position="308"/>
    </location>
</feature>
<evidence type="ECO:0000256" key="22">
    <source>
        <dbReference type="SAM" id="Phobius"/>
    </source>
</evidence>
<feature type="transmembrane region" description="Helical" evidence="22">
    <location>
        <begin position="52"/>
        <end position="72"/>
    </location>
</feature>
<comment type="pathway">
    <text evidence="2">Cell wall biogenesis; peptidoglycan biosynthesis.</text>
</comment>
<dbReference type="PANTHER" id="PTHR30474:SF2">
    <property type="entry name" value="PEPTIDOGLYCAN GLYCOSYLTRANSFERASE FTSW-RELATED"/>
    <property type="match status" value="1"/>
</dbReference>
<evidence type="ECO:0000256" key="9">
    <source>
        <dbReference type="ARBA" id="ARBA00022984"/>
    </source>
</evidence>
<comment type="similarity">
    <text evidence="16">Belongs to the SEDS family. FtsW subfamily.</text>
</comment>
<feature type="transmembrane region" description="Helical" evidence="22">
    <location>
        <begin position="175"/>
        <end position="192"/>
    </location>
</feature>
<dbReference type="GO" id="GO:0071555">
    <property type="term" value="P:cell wall organization"/>
    <property type="evidence" value="ECO:0007669"/>
    <property type="project" value="UniProtKB-KW"/>
</dbReference>
<evidence type="ECO:0000256" key="14">
    <source>
        <dbReference type="ARBA" id="ARBA00032370"/>
    </source>
</evidence>
<dbReference type="GO" id="GO:0009252">
    <property type="term" value="P:peptidoglycan biosynthetic process"/>
    <property type="evidence" value="ECO:0007669"/>
    <property type="project" value="UniProtKB-KW"/>
</dbReference>
<dbReference type="EC" id="2.4.99.28" evidence="19"/>
<evidence type="ECO:0000256" key="15">
    <source>
        <dbReference type="ARBA" id="ARBA00033270"/>
    </source>
</evidence>
<gene>
    <name evidence="23" type="ORF">GCM10011600_09040</name>
</gene>
<evidence type="ECO:0000256" key="10">
    <source>
        <dbReference type="ARBA" id="ARBA00022989"/>
    </source>
</evidence>
<dbReference type="PROSITE" id="PS00428">
    <property type="entry name" value="FTSW_RODA_SPOVE"/>
    <property type="match status" value="1"/>
</dbReference>
<proteinExistence type="inferred from homology"/>
<accession>A0A8J3GPB5</accession>
<dbReference type="GO" id="GO:0008955">
    <property type="term" value="F:peptidoglycan glycosyltransferase activity"/>
    <property type="evidence" value="ECO:0007669"/>
    <property type="project" value="UniProtKB-EC"/>
</dbReference>
<evidence type="ECO:0000313" key="24">
    <source>
        <dbReference type="Proteomes" id="UP000617531"/>
    </source>
</evidence>
<keyword evidence="6" id="KW-0808">Transferase</keyword>
<comment type="caution">
    <text evidence="23">The sequence shown here is derived from an EMBL/GenBank/DDBJ whole genome shotgun (WGS) entry which is preliminary data.</text>
</comment>
<keyword evidence="13" id="KW-0961">Cell wall biogenesis/degradation</keyword>
<dbReference type="Pfam" id="PF01098">
    <property type="entry name" value="FTSW_RODA_SPOVE"/>
    <property type="match status" value="1"/>
</dbReference>
<evidence type="ECO:0000256" key="18">
    <source>
        <dbReference type="ARBA" id="ARBA00041418"/>
    </source>
</evidence>
<comment type="subcellular location">
    <subcellularLocation>
        <location evidence="1">Cell membrane</location>
        <topology evidence="1">Multi-pass membrane protein</topology>
    </subcellularLocation>
</comment>
<protein>
    <recommendedName>
        <fullName evidence="17">Probable peptidoglycan glycosyltransferase FtsW</fullName>
        <ecNumber evidence="19">2.4.99.28</ecNumber>
    </recommendedName>
    <alternativeName>
        <fullName evidence="18">Cell division protein FtsW</fullName>
    </alternativeName>
    <alternativeName>
        <fullName evidence="15">Cell wall polymerase</fullName>
    </alternativeName>
    <alternativeName>
        <fullName evidence="14">Peptidoglycan polymerase</fullName>
    </alternativeName>
</protein>
<comment type="function">
    <text evidence="21">Peptidoglycan polymerase that is essential for cell division.</text>
</comment>
<keyword evidence="10 22" id="KW-1133">Transmembrane helix</keyword>
<evidence type="ECO:0000256" key="7">
    <source>
        <dbReference type="ARBA" id="ARBA00022692"/>
    </source>
</evidence>
<evidence type="ECO:0000256" key="6">
    <source>
        <dbReference type="ARBA" id="ARBA00022679"/>
    </source>
</evidence>
<dbReference type="GO" id="GO:0005886">
    <property type="term" value="C:plasma membrane"/>
    <property type="evidence" value="ECO:0007669"/>
    <property type="project" value="UniProtKB-SubCell"/>
</dbReference>
<evidence type="ECO:0000256" key="19">
    <source>
        <dbReference type="ARBA" id="ARBA00044770"/>
    </source>
</evidence>
<evidence type="ECO:0000256" key="1">
    <source>
        <dbReference type="ARBA" id="ARBA00004651"/>
    </source>
</evidence>
<dbReference type="GO" id="GO:0051301">
    <property type="term" value="P:cell division"/>
    <property type="evidence" value="ECO:0007669"/>
    <property type="project" value="UniProtKB-KW"/>
</dbReference>
<evidence type="ECO:0000256" key="12">
    <source>
        <dbReference type="ARBA" id="ARBA00023306"/>
    </source>
</evidence>
<dbReference type="Proteomes" id="UP000617531">
    <property type="component" value="Unassembled WGS sequence"/>
</dbReference>
<feature type="transmembrane region" description="Helical" evidence="22">
    <location>
        <begin position="121"/>
        <end position="140"/>
    </location>
</feature>
<evidence type="ECO:0000256" key="16">
    <source>
        <dbReference type="ARBA" id="ARBA00038053"/>
    </source>
</evidence>
<feature type="transmembrane region" description="Helical" evidence="22">
    <location>
        <begin position="320"/>
        <end position="345"/>
    </location>
</feature>